<dbReference type="Gene3D" id="3.40.630.30">
    <property type="match status" value="1"/>
</dbReference>
<dbReference type="GO" id="GO:0006048">
    <property type="term" value="P:UDP-N-acetylglucosamine biosynthetic process"/>
    <property type="evidence" value="ECO:0007669"/>
    <property type="project" value="UniProtKB-UniPathway"/>
</dbReference>
<dbReference type="InterPro" id="IPR016181">
    <property type="entry name" value="Acyl_CoA_acyltransferase"/>
</dbReference>
<dbReference type="InterPro" id="IPR000182">
    <property type="entry name" value="GNAT_dom"/>
</dbReference>
<protein>
    <submittedName>
        <fullName evidence="2">N-acyl amino acid synthase, PEP-CTERM/exosortasesystem-associated</fullName>
    </submittedName>
</protein>
<dbReference type="EMBL" id="CP033150">
    <property type="protein sequence ID" value="AYO42861.1"/>
    <property type="molecule type" value="Genomic_DNA"/>
</dbReference>
<dbReference type="CDD" id="cd04301">
    <property type="entry name" value="NAT_SF"/>
    <property type="match status" value="1"/>
</dbReference>
<dbReference type="Pfam" id="PF13444">
    <property type="entry name" value="Acetyltransf_5"/>
    <property type="match status" value="1"/>
</dbReference>
<dbReference type="AlphaFoldDB" id="A0A3G2S452"/>
<dbReference type="GO" id="GO:0016747">
    <property type="term" value="F:acyltransferase activity, transferring groups other than amino-acyl groups"/>
    <property type="evidence" value="ECO:0007669"/>
    <property type="project" value="InterPro"/>
</dbReference>
<name>A0A3G2S452_MALR7</name>
<dbReference type="VEuPathDB" id="FungiDB:DNF11_1911"/>
<reference evidence="2 3" key="1">
    <citation type="submission" date="2018-10" db="EMBL/GenBank/DDBJ databases">
        <title>Complete genome sequence of Malassezia restricta CBS 7877.</title>
        <authorList>
            <person name="Morand S.C."/>
            <person name="Bertignac M."/>
            <person name="Iltis A."/>
            <person name="Kolder I."/>
            <person name="Pirovano W."/>
            <person name="Jourdain R."/>
            <person name="Clavaud C."/>
        </authorList>
    </citation>
    <scope>NUCLEOTIDE SEQUENCE [LARGE SCALE GENOMIC DNA]</scope>
    <source>
        <strain evidence="2 3">CBS 7877</strain>
    </source>
</reference>
<dbReference type="Proteomes" id="UP000269793">
    <property type="component" value="Chromosome III"/>
</dbReference>
<dbReference type="SUPFAM" id="SSF55729">
    <property type="entry name" value="Acyl-CoA N-acyltransferases (Nat)"/>
    <property type="match status" value="1"/>
</dbReference>
<evidence type="ECO:0000313" key="2">
    <source>
        <dbReference type="EMBL" id="AYO42861.1"/>
    </source>
</evidence>
<keyword evidence="3" id="KW-1185">Reference proteome</keyword>
<sequence>MSVRTLLADSPELLRRAYDLRLEVFTEEQGYDPEVDSYDRVAVPMLLQHEGTQDVVGVIRILPAPLPKIKHEFYARSELASDALPGAGRSEADMKASFLEHQVVQEDERGVRWYSGAKIGRLAVKRDFRGQGYGRIILRDAEEWVRRTLQESQTASGRFGVAFQLSSQEPVRGFYEAEGYRIVGDVYLEEGQPHIHCEKRVLVGEV</sequence>
<gene>
    <name evidence="2" type="ORF">DNF11_1911</name>
</gene>
<evidence type="ECO:0000259" key="1">
    <source>
        <dbReference type="PROSITE" id="PS51186"/>
    </source>
</evidence>
<feature type="domain" description="N-acetyltransferase" evidence="1">
    <location>
        <begin position="45"/>
        <end position="204"/>
    </location>
</feature>
<dbReference type="PROSITE" id="PS51186">
    <property type="entry name" value="GNAT"/>
    <property type="match status" value="1"/>
</dbReference>
<dbReference type="UniPathway" id="UPA00113">
    <property type="reaction ID" value="UER00529"/>
</dbReference>
<accession>A0A3G2S452</accession>
<dbReference type="STRING" id="425264.A0A3G2S452"/>
<dbReference type="Pfam" id="PF13508">
    <property type="entry name" value="Acetyltransf_7"/>
    <property type="match status" value="1"/>
</dbReference>
<dbReference type="OrthoDB" id="329272at2759"/>
<proteinExistence type="predicted"/>
<evidence type="ECO:0000313" key="3">
    <source>
        <dbReference type="Proteomes" id="UP000269793"/>
    </source>
</evidence>
<organism evidence="2 3">
    <name type="scientific">Malassezia restricta (strain ATCC 96810 / NBRC 103918 / CBS 7877)</name>
    <name type="common">Seborrheic dermatitis infection agent</name>
    <dbReference type="NCBI Taxonomy" id="425264"/>
    <lineage>
        <taxon>Eukaryota</taxon>
        <taxon>Fungi</taxon>
        <taxon>Dikarya</taxon>
        <taxon>Basidiomycota</taxon>
        <taxon>Ustilaginomycotina</taxon>
        <taxon>Malasseziomycetes</taxon>
        <taxon>Malasseziales</taxon>
        <taxon>Malasseziaceae</taxon>
        <taxon>Malassezia</taxon>
    </lineage>
</organism>